<evidence type="ECO:0000259" key="10">
    <source>
        <dbReference type="Pfam" id="PF04290"/>
    </source>
</evidence>
<keyword evidence="7 9" id="KW-0472">Membrane</keyword>
<comment type="function">
    <text evidence="9">Part of the tripartite ATP-independent periplasmic (TRAP) transport system.</text>
</comment>
<dbReference type="InterPro" id="IPR007387">
    <property type="entry name" value="TRAP_DctQ"/>
</dbReference>
<dbReference type="Proteomes" id="UP000050874">
    <property type="component" value="Unassembled WGS sequence"/>
</dbReference>
<evidence type="ECO:0000256" key="8">
    <source>
        <dbReference type="ARBA" id="ARBA00038436"/>
    </source>
</evidence>
<sequence>MDDFLGKFFARLLPVLLALVMIVVISRYFFGMGRADIQELALYAHALIFLGCAGWAYSSDEHVRVDIFYRNASSQYQKFVNTFGVIFLLAPMVGVIAYYSIDFILASWAVQEVSTEPGGLKTVYIQKSLILLLPAVLGIAGIKELYRLWK</sequence>
<evidence type="ECO:0000256" key="9">
    <source>
        <dbReference type="RuleBase" id="RU369079"/>
    </source>
</evidence>
<feature type="transmembrane region" description="Helical" evidence="9">
    <location>
        <begin position="42"/>
        <end position="58"/>
    </location>
</feature>
<evidence type="ECO:0000313" key="12">
    <source>
        <dbReference type="Proteomes" id="UP000050874"/>
    </source>
</evidence>
<keyword evidence="3" id="KW-1003">Cell membrane</keyword>
<comment type="similarity">
    <text evidence="8 9">Belongs to the TRAP transporter small permease family.</text>
</comment>
<keyword evidence="5 9" id="KW-0812">Transmembrane</keyword>
<evidence type="ECO:0000256" key="5">
    <source>
        <dbReference type="ARBA" id="ARBA00022692"/>
    </source>
</evidence>
<evidence type="ECO:0000256" key="3">
    <source>
        <dbReference type="ARBA" id="ARBA00022475"/>
    </source>
</evidence>
<proteinExistence type="inferred from homology"/>
<dbReference type="AlphaFoldDB" id="A0A0R2PMW9"/>
<dbReference type="InterPro" id="IPR055348">
    <property type="entry name" value="DctQ"/>
</dbReference>
<comment type="subunit">
    <text evidence="9">The complex comprises the extracytoplasmic solute receptor protein and the two transmembrane proteins.</text>
</comment>
<comment type="subcellular location">
    <subcellularLocation>
        <location evidence="1 9">Cell inner membrane</location>
        <topology evidence="1 9">Multi-pass membrane protein</topology>
    </subcellularLocation>
</comment>
<name>A0A0R2PMW9_9GAMM</name>
<accession>A0A0R2PMW9</accession>
<gene>
    <name evidence="11" type="ORF">ABR63_07025</name>
</gene>
<feature type="domain" description="Tripartite ATP-independent periplasmic transporters DctQ component" evidence="10">
    <location>
        <begin position="17"/>
        <end position="150"/>
    </location>
</feature>
<evidence type="ECO:0000256" key="7">
    <source>
        <dbReference type="ARBA" id="ARBA00023136"/>
    </source>
</evidence>
<keyword evidence="2 9" id="KW-0813">Transport</keyword>
<comment type="caution">
    <text evidence="11">The sequence shown here is derived from an EMBL/GenBank/DDBJ whole genome shotgun (WGS) entry which is preliminary data.</text>
</comment>
<dbReference type="Pfam" id="PF04290">
    <property type="entry name" value="DctQ"/>
    <property type="match status" value="1"/>
</dbReference>
<feature type="transmembrane region" description="Helical" evidence="9">
    <location>
        <begin position="12"/>
        <end position="30"/>
    </location>
</feature>
<dbReference type="PANTHER" id="PTHR35011">
    <property type="entry name" value="2,3-DIKETO-L-GULONATE TRAP TRANSPORTER SMALL PERMEASE PROTEIN YIAM"/>
    <property type="match status" value="1"/>
</dbReference>
<keyword evidence="6 9" id="KW-1133">Transmembrane helix</keyword>
<evidence type="ECO:0000256" key="1">
    <source>
        <dbReference type="ARBA" id="ARBA00004429"/>
    </source>
</evidence>
<keyword evidence="4 9" id="KW-0997">Cell inner membrane</keyword>
<evidence type="ECO:0000256" key="4">
    <source>
        <dbReference type="ARBA" id="ARBA00022519"/>
    </source>
</evidence>
<dbReference type="PANTHER" id="PTHR35011:SF4">
    <property type="entry name" value="SLL1102 PROTEIN"/>
    <property type="match status" value="1"/>
</dbReference>
<reference evidence="12" key="1">
    <citation type="submission" date="2015-10" db="EMBL/GenBank/DDBJ databases">
        <title>Metagenome-Assembled Genomes uncover a global brackish microbiome.</title>
        <authorList>
            <person name="Hugerth L.W."/>
            <person name="Larsson J."/>
            <person name="Alneberg J."/>
            <person name="Lindh M.V."/>
            <person name="Legrand C."/>
            <person name="Pinhassi J."/>
            <person name="Andersson A."/>
        </authorList>
    </citation>
    <scope>NUCLEOTIDE SEQUENCE [LARGE SCALE GENOMIC DNA]</scope>
</reference>
<dbReference type="GO" id="GO:0022857">
    <property type="term" value="F:transmembrane transporter activity"/>
    <property type="evidence" value="ECO:0007669"/>
    <property type="project" value="UniProtKB-UniRule"/>
</dbReference>
<evidence type="ECO:0000313" key="11">
    <source>
        <dbReference type="EMBL" id="KRO39413.1"/>
    </source>
</evidence>
<feature type="transmembrane region" description="Helical" evidence="9">
    <location>
        <begin position="79"/>
        <end position="101"/>
    </location>
</feature>
<dbReference type="EMBL" id="LIAV01000216">
    <property type="protein sequence ID" value="KRO39413.1"/>
    <property type="molecule type" value="Genomic_DNA"/>
</dbReference>
<organism evidence="11 12">
    <name type="scientific">SAR86 cluster bacterium BACL1 MAG-120920-bin57</name>
    <dbReference type="NCBI Taxonomy" id="1655571"/>
    <lineage>
        <taxon>Bacteria</taxon>
        <taxon>Pseudomonadati</taxon>
        <taxon>Pseudomonadota</taxon>
        <taxon>Gammaproteobacteria</taxon>
        <taxon>SAR86 cluster</taxon>
    </lineage>
</organism>
<evidence type="ECO:0000256" key="2">
    <source>
        <dbReference type="ARBA" id="ARBA00022448"/>
    </source>
</evidence>
<dbReference type="GO" id="GO:0005886">
    <property type="term" value="C:plasma membrane"/>
    <property type="evidence" value="ECO:0007669"/>
    <property type="project" value="UniProtKB-SubCell"/>
</dbReference>
<evidence type="ECO:0000256" key="6">
    <source>
        <dbReference type="ARBA" id="ARBA00022989"/>
    </source>
</evidence>
<feature type="transmembrane region" description="Helical" evidence="9">
    <location>
        <begin position="124"/>
        <end position="142"/>
    </location>
</feature>
<protein>
    <recommendedName>
        <fullName evidence="9">TRAP transporter small permease protein</fullName>
    </recommendedName>
</protein>